<dbReference type="Gene3D" id="3.30.70.250">
    <property type="entry name" value="Malonyl-CoA ACP transacylase, ACP-binding"/>
    <property type="match status" value="1"/>
</dbReference>
<accession>A0ABU2ZR98</accession>
<dbReference type="SUPFAM" id="SSF52151">
    <property type="entry name" value="FabD/lysophospholipase-like"/>
    <property type="match status" value="1"/>
</dbReference>
<evidence type="ECO:0000256" key="4">
    <source>
        <dbReference type="ARBA" id="ARBA00048462"/>
    </source>
</evidence>
<dbReference type="InterPro" id="IPR016035">
    <property type="entry name" value="Acyl_Trfase/lysoPLipase"/>
</dbReference>
<organism evidence="5 6">
    <name type="scientific">Glaciecola petra</name>
    <dbReference type="NCBI Taxonomy" id="3075602"/>
    <lineage>
        <taxon>Bacteria</taxon>
        <taxon>Pseudomonadati</taxon>
        <taxon>Pseudomonadota</taxon>
        <taxon>Gammaproteobacteria</taxon>
        <taxon>Alteromonadales</taxon>
        <taxon>Alteromonadaceae</taxon>
        <taxon>Glaciecola</taxon>
    </lineage>
</organism>
<evidence type="ECO:0000256" key="1">
    <source>
        <dbReference type="ARBA" id="ARBA00013258"/>
    </source>
</evidence>
<comment type="catalytic activity">
    <reaction evidence="4">
        <text>holo-[ACP] + malonyl-CoA = malonyl-[ACP] + CoA</text>
        <dbReference type="Rhea" id="RHEA:41792"/>
        <dbReference type="Rhea" id="RHEA-COMP:9623"/>
        <dbReference type="Rhea" id="RHEA-COMP:9685"/>
        <dbReference type="ChEBI" id="CHEBI:57287"/>
        <dbReference type="ChEBI" id="CHEBI:57384"/>
        <dbReference type="ChEBI" id="CHEBI:64479"/>
        <dbReference type="ChEBI" id="CHEBI:78449"/>
        <dbReference type="EC" id="2.3.1.39"/>
    </reaction>
</comment>
<protein>
    <recommendedName>
        <fullName evidence="1">[acyl-carrier-protein] S-malonyltransferase</fullName>
        <ecNumber evidence="1">2.3.1.39</ecNumber>
    </recommendedName>
</protein>
<gene>
    <name evidence="5" type="ORF">RM552_06885</name>
</gene>
<keyword evidence="6" id="KW-1185">Reference proteome</keyword>
<dbReference type="Proteomes" id="UP001253545">
    <property type="component" value="Unassembled WGS sequence"/>
</dbReference>
<dbReference type="RefSeq" id="WP_311368030.1">
    <property type="nucleotide sequence ID" value="NZ_JAVRHX010000001.1"/>
</dbReference>
<dbReference type="EMBL" id="JAVRHX010000001">
    <property type="protein sequence ID" value="MDT0594563.1"/>
    <property type="molecule type" value="Genomic_DNA"/>
</dbReference>
<proteinExistence type="predicted"/>
<dbReference type="PANTHER" id="PTHR42681:SF1">
    <property type="entry name" value="MALONYL-COA-ACYL CARRIER PROTEIN TRANSACYLASE, MITOCHONDRIAL"/>
    <property type="match status" value="1"/>
</dbReference>
<evidence type="ECO:0000256" key="3">
    <source>
        <dbReference type="ARBA" id="ARBA00023315"/>
    </source>
</evidence>
<comment type="caution">
    <text evidence="5">The sequence shown here is derived from an EMBL/GenBank/DDBJ whole genome shotgun (WGS) entry which is preliminary data.</text>
</comment>
<reference evidence="5 6" key="1">
    <citation type="submission" date="2023-09" db="EMBL/GenBank/DDBJ databases">
        <authorList>
            <person name="Rey-Velasco X."/>
        </authorList>
    </citation>
    <scope>NUCLEOTIDE SEQUENCE [LARGE SCALE GENOMIC DNA]</scope>
    <source>
        <strain evidence="5 6">P117</strain>
    </source>
</reference>
<keyword evidence="3" id="KW-0012">Acyltransferase</keyword>
<dbReference type="Gene3D" id="3.40.366.10">
    <property type="entry name" value="Malonyl-Coenzyme A Acyl Carrier Protein, domain 2"/>
    <property type="match status" value="1"/>
</dbReference>
<sequence length="360" mass="39874">MTKNIESSVQKNKQKVVVICPGRGTYNKEELGYFSKYHSDKLHILDTIDAHRAEQNQISIQALDSAPSYQLKKHSAGENASALIYACAIADFAAIDQDKYEVSALIGNSMGWYITLAAAGVLSAENAIKLINTMGSLVSEKGGVSETTGQLIYPIVNENWKIDNDKIDLLQNVLDEVSNIPECEAYLSIKLGGYWVLGANKKGLAKLEKLLPKIDQRYPMKLFNHAAFHTPLLQGISKQAKAKLSQTLFKVPQCPIIDGRGHIWQPYSTDTDALYDYTLGHQVYDYYDFSRSVEVVLKEFSPDKLIVLGPGNTLGGAIGQCLVEHKWQGISSKSAFSKRQKQDPFLLAMGNSEQRALVIK</sequence>
<dbReference type="InterPro" id="IPR001227">
    <property type="entry name" value="Ac_transferase_dom_sf"/>
</dbReference>
<dbReference type="EC" id="2.3.1.39" evidence="1"/>
<name>A0ABU2ZR98_9ALTE</name>
<keyword evidence="2" id="KW-0808">Transferase</keyword>
<dbReference type="PANTHER" id="PTHR42681">
    <property type="entry name" value="MALONYL-COA-ACYL CARRIER PROTEIN TRANSACYLASE, MITOCHONDRIAL"/>
    <property type="match status" value="1"/>
</dbReference>
<evidence type="ECO:0000313" key="6">
    <source>
        <dbReference type="Proteomes" id="UP001253545"/>
    </source>
</evidence>
<evidence type="ECO:0000256" key="2">
    <source>
        <dbReference type="ARBA" id="ARBA00022679"/>
    </source>
</evidence>
<dbReference type="InterPro" id="IPR050858">
    <property type="entry name" value="Mal-CoA-ACP_Trans/PKS_FabD"/>
</dbReference>
<evidence type="ECO:0000313" key="5">
    <source>
        <dbReference type="EMBL" id="MDT0594563.1"/>
    </source>
</evidence>